<name>A0AAE1K585_9FABA</name>
<dbReference type="SUPFAM" id="SSF48452">
    <property type="entry name" value="TPR-like"/>
    <property type="match status" value="1"/>
</dbReference>
<reference evidence="1" key="1">
    <citation type="submission" date="2023-10" db="EMBL/GenBank/DDBJ databases">
        <title>Chromosome-level genome of the transformable northern wattle, Acacia crassicarpa.</title>
        <authorList>
            <person name="Massaro I."/>
            <person name="Sinha N.R."/>
            <person name="Poethig S."/>
            <person name="Leichty A.R."/>
        </authorList>
    </citation>
    <scope>NUCLEOTIDE SEQUENCE</scope>
    <source>
        <strain evidence="1">Acra3RX</strain>
        <tissue evidence="1">Leaf</tissue>
    </source>
</reference>
<dbReference type="Gene3D" id="1.25.40.10">
    <property type="entry name" value="Tetratricopeptide repeat domain"/>
    <property type="match status" value="1"/>
</dbReference>
<gene>
    <name evidence="1" type="ORF">QN277_026962</name>
</gene>
<sequence>MHKILYDSYIALTEDPKEALENAKLALKHAKQVEDKKWGRSAYKSLAIFFSDTEAVGEALISGEKRLSYFEENDDSEDKRDAQWTMTSTYYKRALNYLNNKQFKEASDDGEQALVY</sequence>
<organism evidence="1 2">
    <name type="scientific">Acacia crassicarpa</name>
    <name type="common">northern wattle</name>
    <dbReference type="NCBI Taxonomy" id="499986"/>
    <lineage>
        <taxon>Eukaryota</taxon>
        <taxon>Viridiplantae</taxon>
        <taxon>Streptophyta</taxon>
        <taxon>Embryophyta</taxon>
        <taxon>Tracheophyta</taxon>
        <taxon>Spermatophyta</taxon>
        <taxon>Magnoliopsida</taxon>
        <taxon>eudicotyledons</taxon>
        <taxon>Gunneridae</taxon>
        <taxon>Pentapetalae</taxon>
        <taxon>rosids</taxon>
        <taxon>fabids</taxon>
        <taxon>Fabales</taxon>
        <taxon>Fabaceae</taxon>
        <taxon>Caesalpinioideae</taxon>
        <taxon>mimosoid clade</taxon>
        <taxon>Acacieae</taxon>
        <taxon>Acacia</taxon>
    </lineage>
</organism>
<dbReference type="EMBL" id="JAWXYG010000008">
    <property type="protein sequence ID" value="KAK4265984.1"/>
    <property type="molecule type" value="Genomic_DNA"/>
</dbReference>
<protein>
    <submittedName>
        <fullName evidence="1">Uncharacterized protein</fullName>
    </submittedName>
</protein>
<dbReference type="InterPro" id="IPR011990">
    <property type="entry name" value="TPR-like_helical_dom_sf"/>
</dbReference>
<evidence type="ECO:0000313" key="1">
    <source>
        <dbReference type="EMBL" id="KAK4265984.1"/>
    </source>
</evidence>
<dbReference type="Proteomes" id="UP001293593">
    <property type="component" value="Unassembled WGS sequence"/>
</dbReference>
<keyword evidence="2" id="KW-1185">Reference proteome</keyword>
<proteinExistence type="predicted"/>
<comment type="caution">
    <text evidence="1">The sequence shown here is derived from an EMBL/GenBank/DDBJ whole genome shotgun (WGS) entry which is preliminary data.</text>
</comment>
<accession>A0AAE1K585</accession>
<dbReference type="AlphaFoldDB" id="A0AAE1K585"/>
<evidence type="ECO:0000313" key="2">
    <source>
        <dbReference type="Proteomes" id="UP001293593"/>
    </source>
</evidence>